<feature type="region of interest" description="Disordered" evidence="1">
    <location>
        <begin position="555"/>
        <end position="616"/>
    </location>
</feature>
<accession>A0A5E4QQ29</accession>
<evidence type="ECO:0000256" key="1">
    <source>
        <dbReference type="SAM" id="MobiDB-lite"/>
    </source>
</evidence>
<dbReference type="Proteomes" id="UP000324832">
    <property type="component" value="Unassembled WGS sequence"/>
</dbReference>
<reference evidence="2 3" key="1">
    <citation type="submission" date="2017-07" db="EMBL/GenBank/DDBJ databases">
        <authorList>
            <person name="Talla V."/>
            <person name="Backstrom N."/>
        </authorList>
    </citation>
    <scope>NUCLEOTIDE SEQUENCE [LARGE SCALE GENOMIC DNA]</scope>
</reference>
<sequence>MKCPAEVRCLVCHLIFCCSDCRWKHERNAHGLTYDCQICRGNRFLCRPEELDQDFIEHLTSEHSPLQCYKCKKVFDKMEDFAEIEKCTTISELLEKVAETKKEENVDERFDSIYEKVNSEGDNFEAILSFNKESKTAVITPIMRKKYLVDYDSSEAESDDSPKSISYNMTQHPMRTPKTPIAFKKRKSTPYLKRIDSIHETAEEEEESISKVDIDDISMNHKTPNQPYRNQLTNKAPESELKHTTPTSELPYLLKLSQTVTTSTPTHPVNEGWSVFPAPGNDSPLSEIETGDSPAGSIDVETLKSEEVAPSKIKGIMSSNSILKFGSQDSTEKQVNFQDSSNNTSVKTKRVQFREDTVFKQEPKTKRVFRKPKRNLTPGPQRPKHSYNPRFQALINRFENKRAAITQTPLNTNTETGLSTPPGEHNNIAARAITFKEDSPIIDENYSKESNELFSTCMDTPATPNNGAISALTTNIAGSLQSCLSSLIKNNDEETEIQFKFVITKRKLSVKRIAEDQINNFEIDRDVNTERENIWSTVTKAMKKVIWATPHSILSSDTSSASKRKFDDVSDNESPLNHKRYRYDGKIKGRPPLKRMRDGGVSSLRSTHSAENHSSMQEFCQNDIVNQSF</sequence>
<dbReference type="EMBL" id="FZQP02004311">
    <property type="protein sequence ID" value="VVC99733.1"/>
    <property type="molecule type" value="Genomic_DNA"/>
</dbReference>
<evidence type="ECO:0000313" key="3">
    <source>
        <dbReference type="Proteomes" id="UP000324832"/>
    </source>
</evidence>
<feature type="compositionally biased region" description="Polar residues" evidence="1">
    <location>
        <begin position="603"/>
        <end position="616"/>
    </location>
</feature>
<feature type="region of interest" description="Disordered" evidence="1">
    <location>
        <begin position="154"/>
        <end position="176"/>
    </location>
</feature>
<name>A0A5E4QQ29_9NEOP</name>
<keyword evidence="3" id="KW-1185">Reference proteome</keyword>
<feature type="compositionally biased region" description="Polar residues" evidence="1">
    <location>
        <begin position="220"/>
        <end position="232"/>
    </location>
</feature>
<dbReference type="AlphaFoldDB" id="A0A5E4QQ29"/>
<gene>
    <name evidence="2" type="ORF">LSINAPIS_LOCUS10545</name>
</gene>
<protein>
    <submittedName>
        <fullName evidence="2">Uncharacterized protein</fullName>
    </submittedName>
</protein>
<feature type="region of interest" description="Disordered" evidence="1">
    <location>
        <begin position="198"/>
        <end position="232"/>
    </location>
</feature>
<feature type="compositionally biased region" description="Polar residues" evidence="1">
    <location>
        <begin position="163"/>
        <end position="173"/>
    </location>
</feature>
<organism evidence="2 3">
    <name type="scientific">Leptidea sinapis</name>
    <dbReference type="NCBI Taxonomy" id="189913"/>
    <lineage>
        <taxon>Eukaryota</taxon>
        <taxon>Metazoa</taxon>
        <taxon>Ecdysozoa</taxon>
        <taxon>Arthropoda</taxon>
        <taxon>Hexapoda</taxon>
        <taxon>Insecta</taxon>
        <taxon>Pterygota</taxon>
        <taxon>Neoptera</taxon>
        <taxon>Endopterygota</taxon>
        <taxon>Lepidoptera</taxon>
        <taxon>Glossata</taxon>
        <taxon>Ditrysia</taxon>
        <taxon>Papilionoidea</taxon>
        <taxon>Pieridae</taxon>
        <taxon>Dismorphiinae</taxon>
        <taxon>Leptidea</taxon>
    </lineage>
</organism>
<proteinExistence type="predicted"/>
<evidence type="ECO:0000313" key="2">
    <source>
        <dbReference type="EMBL" id="VVC99733.1"/>
    </source>
</evidence>